<evidence type="ECO:0000256" key="10">
    <source>
        <dbReference type="ARBA" id="ARBA00023004"/>
    </source>
</evidence>
<evidence type="ECO:0000256" key="9">
    <source>
        <dbReference type="ARBA" id="ARBA00023002"/>
    </source>
</evidence>
<gene>
    <name evidence="14" type="ORF">ARMSODRAFT_1024511</name>
</gene>
<keyword evidence="7 13" id="KW-0479">Metal-binding</keyword>
<evidence type="ECO:0000256" key="7">
    <source>
        <dbReference type="ARBA" id="ARBA00022723"/>
    </source>
</evidence>
<comment type="pathway">
    <text evidence="3">Secondary metabolite biosynthesis; terpenoid biosynthesis.</text>
</comment>
<comment type="cofactor">
    <cofactor evidence="1 13">
        <name>heme</name>
        <dbReference type="ChEBI" id="CHEBI:30413"/>
    </cofactor>
</comment>
<organism evidence="14 15">
    <name type="scientific">Armillaria solidipes</name>
    <dbReference type="NCBI Taxonomy" id="1076256"/>
    <lineage>
        <taxon>Eukaryota</taxon>
        <taxon>Fungi</taxon>
        <taxon>Dikarya</taxon>
        <taxon>Basidiomycota</taxon>
        <taxon>Agaricomycotina</taxon>
        <taxon>Agaricomycetes</taxon>
        <taxon>Agaricomycetidae</taxon>
        <taxon>Agaricales</taxon>
        <taxon>Marasmiineae</taxon>
        <taxon>Physalacriaceae</taxon>
        <taxon>Armillaria</taxon>
    </lineage>
</organism>
<dbReference type="GO" id="GO:0005506">
    <property type="term" value="F:iron ion binding"/>
    <property type="evidence" value="ECO:0007669"/>
    <property type="project" value="InterPro"/>
</dbReference>
<keyword evidence="9" id="KW-0560">Oxidoreductase</keyword>
<dbReference type="GO" id="GO:0004497">
    <property type="term" value="F:monooxygenase activity"/>
    <property type="evidence" value="ECO:0007669"/>
    <property type="project" value="UniProtKB-KW"/>
</dbReference>
<evidence type="ECO:0000256" key="8">
    <source>
        <dbReference type="ARBA" id="ARBA00022989"/>
    </source>
</evidence>
<dbReference type="Pfam" id="PF00067">
    <property type="entry name" value="p450"/>
    <property type="match status" value="2"/>
</dbReference>
<evidence type="ECO:0000313" key="15">
    <source>
        <dbReference type="Proteomes" id="UP000218334"/>
    </source>
</evidence>
<evidence type="ECO:0000256" key="2">
    <source>
        <dbReference type="ARBA" id="ARBA00004370"/>
    </source>
</evidence>
<dbReference type="GO" id="GO:0016020">
    <property type="term" value="C:membrane"/>
    <property type="evidence" value="ECO:0007669"/>
    <property type="project" value="UniProtKB-SubCell"/>
</dbReference>
<keyword evidence="5 13" id="KW-0349">Heme</keyword>
<dbReference type="PRINTS" id="PR00464">
    <property type="entry name" value="EP450II"/>
</dbReference>
<dbReference type="SUPFAM" id="SSF48264">
    <property type="entry name" value="Cytochrome P450"/>
    <property type="match status" value="1"/>
</dbReference>
<evidence type="ECO:0000256" key="11">
    <source>
        <dbReference type="ARBA" id="ARBA00023033"/>
    </source>
</evidence>
<evidence type="ECO:0000256" key="12">
    <source>
        <dbReference type="ARBA" id="ARBA00023136"/>
    </source>
</evidence>
<keyword evidence="15" id="KW-1185">Reference proteome</keyword>
<evidence type="ECO:0000313" key="14">
    <source>
        <dbReference type="EMBL" id="PBK62972.1"/>
    </source>
</evidence>
<accession>A0A2H3B7H4</accession>
<dbReference type="EMBL" id="KZ293462">
    <property type="protein sequence ID" value="PBK62972.1"/>
    <property type="molecule type" value="Genomic_DNA"/>
</dbReference>
<evidence type="ECO:0000256" key="4">
    <source>
        <dbReference type="ARBA" id="ARBA00010617"/>
    </source>
</evidence>
<reference evidence="15" key="1">
    <citation type="journal article" date="2017" name="Nat. Ecol. Evol.">
        <title>Genome expansion and lineage-specific genetic innovations in the forest pathogenic fungi Armillaria.</title>
        <authorList>
            <person name="Sipos G."/>
            <person name="Prasanna A.N."/>
            <person name="Walter M.C."/>
            <person name="O'Connor E."/>
            <person name="Balint B."/>
            <person name="Krizsan K."/>
            <person name="Kiss B."/>
            <person name="Hess J."/>
            <person name="Varga T."/>
            <person name="Slot J."/>
            <person name="Riley R."/>
            <person name="Boka B."/>
            <person name="Rigling D."/>
            <person name="Barry K."/>
            <person name="Lee J."/>
            <person name="Mihaltcheva S."/>
            <person name="LaButti K."/>
            <person name="Lipzen A."/>
            <person name="Waldron R."/>
            <person name="Moloney N.M."/>
            <person name="Sperisen C."/>
            <person name="Kredics L."/>
            <person name="Vagvoelgyi C."/>
            <person name="Patrignani A."/>
            <person name="Fitzpatrick D."/>
            <person name="Nagy I."/>
            <person name="Doyle S."/>
            <person name="Anderson J.B."/>
            <person name="Grigoriev I.V."/>
            <person name="Gueldener U."/>
            <person name="Muensterkoetter M."/>
            <person name="Nagy L.G."/>
        </authorList>
    </citation>
    <scope>NUCLEOTIDE SEQUENCE [LARGE SCALE GENOMIC DNA]</scope>
    <source>
        <strain evidence="15">28-4</strain>
    </source>
</reference>
<keyword evidence="8" id="KW-1133">Transmembrane helix</keyword>
<keyword evidence="11" id="KW-0503">Monooxygenase</keyword>
<dbReference type="InterPro" id="IPR001128">
    <property type="entry name" value="Cyt_P450"/>
</dbReference>
<protein>
    <submittedName>
        <fullName evidence="14">Cytochrome P450</fullName>
    </submittedName>
</protein>
<sequence>MTIDTKALTHILFNAYDYPKPPITRTLLTEVIGIIIAEGNEHKRQRKVMSPAFSHSHILQFHDIFLEKATQLQQIWTSECLKSSGEAQIDTVSYLSRLTLDIIALTGFNFKTDSLNADDTPNKVHRAICELLRTAKEIQTMRIFSAICPILRWIPNEGRARIQATHETLVHDLGRPLLAEVKMGDTNESSVNDIFSLLARANSSPDVPIDQRMSEADVLSPRVAGKDDVIPLRQPLKDTRGTSHDSIPIKKGELIIIPIMAINRDKSLWGDDAAEFRPERWENVPEAVNTIPGVWSNTLSFLGGPRSCIGYRFSIAQMKVILFVLIREFELELAVPCEEIISKSTVVQWPTLKSDPAHGPQMPIFVRVHHKEE</sequence>
<comment type="similarity">
    <text evidence="4">Belongs to the cytochrome P450 family.</text>
</comment>
<dbReference type="InterPro" id="IPR002402">
    <property type="entry name" value="Cyt_P450_E_grp-II"/>
</dbReference>
<dbReference type="AlphaFoldDB" id="A0A2H3B7H4"/>
<evidence type="ECO:0000256" key="5">
    <source>
        <dbReference type="ARBA" id="ARBA00022617"/>
    </source>
</evidence>
<name>A0A2H3B7H4_9AGAR</name>
<evidence type="ECO:0000256" key="6">
    <source>
        <dbReference type="ARBA" id="ARBA00022692"/>
    </source>
</evidence>
<dbReference type="InterPro" id="IPR050121">
    <property type="entry name" value="Cytochrome_P450_monoxygenase"/>
</dbReference>
<evidence type="ECO:0000256" key="1">
    <source>
        <dbReference type="ARBA" id="ARBA00001971"/>
    </source>
</evidence>
<keyword evidence="12" id="KW-0472">Membrane</keyword>
<evidence type="ECO:0000256" key="3">
    <source>
        <dbReference type="ARBA" id="ARBA00004721"/>
    </source>
</evidence>
<dbReference type="Gene3D" id="1.10.630.10">
    <property type="entry name" value="Cytochrome P450"/>
    <property type="match status" value="2"/>
</dbReference>
<dbReference type="STRING" id="1076256.A0A2H3B7H4"/>
<dbReference type="PANTHER" id="PTHR24305:SF166">
    <property type="entry name" value="CYTOCHROME P450 12A4, MITOCHONDRIAL-RELATED"/>
    <property type="match status" value="1"/>
</dbReference>
<comment type="subcellular location">
    <subcellularLocation>
        <location evidence="2">Membrane</location>
    </subcellularLocation>
</comment>
<keyword evidence="6" id="KW-0812">Transmembrane</keyword>
<dbReference type="GO" id="GO:0016705">
    <property type="term" value="F:oxidoreductase activity, acting on paired donors, with incorporation or reduction of molecular oxygen"/>
    <property type="evidence" value="ECO:0007669"/>
    <property type="project" value="InterPro"/>
</dbReference>
<dbReference type="Proteomes" id="UP000218334">
    <property type="component" value="Unassembled WGS sequence"/>
</dbReference>
<dbReference type="PANTHER" id="PTHR24305">
    <property type="entry name" value="CYTOCHROME P450"/>
    <property type="match status" value="1"/>
</dbReference>
<dbReference type="GO" id="GO:0020037">
    <property type="term" value="F:heme binding"/>
    <property type="evidence" value="ECO:0007669"/>
    <property type="project" value="InterPro"/>
</dbReference>
<keyword evidence="10 13" id="KW-0408">Iron</keyword>
<dbReference type="InterPro" id="IPR036396">
    <property type="entry name" value="Cyt_P450_sf"/>
</dbReference>
<proteinExistence type="inferred from homology"/>
<feature type="binding site" description="axial binding residue" evidence="13">
    <location>
        <position position="308"/>
    </location>
    <ligand>
        <name>heme</name>
        <dbReference type="ChEBI" id="CHEBI:30413"/>
    </ligand>
    <ligandPart>
        <name>Fe</name>
        <dbReference type="ChEBI" id="CHEBI:18248"/>
    </ligandPart>
</feature>
<evidence type="ECO:0000256" key="13">
    <source>
        <dbReference type="PIRSR" id="PIRSR602402-1"/>
    </source>
</evidence>